<keyword evidence="1" id="KW-1133">Transmembrane helix</keyword>
<proteinExistence type="predicted"/>
<reference evidence="2" key="1">
    <citation type="journal article" date="2020" name="Ecol. Evol.">
        <title>Genome structure and content of the rice root-knot nematode (Meloidogyne graminicola).</title>
        <authorList>
            <person name="Phan N.T."/>
            <person name="Danchin E.G.J."/>
            <person name="Klopp C."/>
            <person name="Perfus-Barbeoch L."/>
            <person name="Kozlowski D.K."/>
            <person name="Koutsovoulos G.D."/>
            <person name="Lopez-Roques C."/>
            <person name="Bouchez O."/>
            <person name="Zahm M."/>
            <person name="Besnard G."/>
            <person name="Bellafiore S."/>
        </authorList>
    </citation>
    <scope>NUCLEOTIDE SEQUENCE</scope>
    <source>
        <strain evidence="2">VN-18</strain>
    </source>
</reference>
<organism evidence="2 3">
    <name type="scientific">Meloidogyne graminicola</name>
    <dbReference type="NCBI Taxonomy" id="189291"/>
    <lineage>
        <taxon>Eukaryota</taxon>
        <taxon>Metazoa</taxon>
        <taxon>Ecdysozoa</taxon>
        <taxon>Nematoda</taxon>
        <taxon>Chromadorea</taxon>
        <taxon>Rhabditida</taxon>
        <taxon>Tylenchina</taxon>
        <taxon>Tylenchomorpha</taxon>
        <taxon>Tylenchoidea</taxon>
        <taxon>Meloidogynidae</taxon>
        <taxon>Meloidogyninae</taxon>
        <taxon>Meloidogyne</taxon>
    </lineage>
</organism>
<sequence>MGIIIFISITIWNFIFAKMGINLHNFIFNEIKIKLINLNYIEMVPLLTAEVYYGIFCMLISICSAIQGNIFMGLLAVIIFSFQIIVQYLIFYNNLINENKWKLALVFASTNGLNQASQAIAYFGGFLLVQNGFTKALSVFKIIQTMHLGSSGLTSLLLISNDFIKTTKELTFIETKKNKIISTENKDKEIT</sequence>
<dbReference type="EMBL" id="JABEBT010000137">
    <property type="protein sequence ID" value="KAF7629911.1"/>
    <property type="molecule type" value="Genomic_DNA"/>
</dbReference>
<keyword evidence="1" id="KW-0472">Membrane</keyword>
<feature type="transmembrane region" description="Helical" evidence="1">
    <location>
        <begin position="40"/>
        <end position="62"/>
    </location>
</feature>
<evidence type="ECO:0000313" key="3">
    <source>
        <dbReference type="Proteomes" id="UP000605970"/>
    </source>
</evidence>
<evidence type="ECO:0000256" key="1">
    <source>
        <dbReference type="SAM" id="Phobius"/>
    </source>
</evidence>
<protein>
    <submittedName>
        <fullName evidence="2">Uncharacterized protein</fullName>
    </submittedName>
</protein>
<comment type="caution">
    <text evidence="2">The sequence shown here is derived from an EMBL/GenBank/DDBJ whole genome shotgun (WGS) entry which is preliminary data.</text>
</comment>
<accession>A0A8S9ZE03</accession>
<evidence type="ECO:0000313" key="2">
    <source>
        <dbReference type="EMBL" id="KAF7629911.1"/>
    </source>
</evidence>
<name>A0A8S9ZE03_9BILA</name>
<keyword evidence="3" id="KW-1185">Reference proteome</keyword>
<keyword evidence="1" id="KW-0812">Transmembrane</keyword>
<dbReference type="AlphaFoldDB" id="A0A8S9ZE03"/>
<gene>
    <name evidence="2" type="ORF">Mgra_00009100</name>
</gene>
<feature type="transmembrane region" description="Helical" evidence="1">
    <location>
        <begin position="6"/>
        <end position="28"/>
    </location>
</feature>
<dbReference type="Proteomes" id="UP000605970">
    <property type="component" value="Unassembled WGS sequence"/>
</dbReference>
<dbReference type="OrthoDB" id="5903557at2759"/>
<feature type="transmembrane region" description="Helical" evidence="1">
    <location>
        <begin position="68"/>
        <end position="92"/>
    </location>
</feature>